<organism evidence="1 2">
    <name type="scientific">Panagrolaimus sp. ES5</name>
    <dbReference type="NCBI Taxonomy" id="591445"/>
    <lineage>
        <taxon>Eukaryota</taxon>
        <taxon>Metazoa</taxon>
        <taxon>Ecdysozoa</taxon>
        <taxon>Nematoda</taxon>
        <taxon>Chromadorea</taxon>
        <taxon>Rhabditida</taxon>
        <taxon>Tylenchina</taxon>
        <taxon>Panagrolaimomorpha</taxon>
        <taxon>Panagrolaimoidea</taxon>
        <taxon>Panagrolaimidae</taxon>
        <taxon>Panagrolaimus</taxon>
    </lineage>
</organism>
<evidence type="ECO:0000313" key="1">
    <source>
        <dbReference type="Proteomes" id="UP000887579"/>
    </source>
</evidence>
<evidence type="ECO:0000313" key="2">
    <source>
        <dbReference type="WBParaSite" id="ES5_v2.g1034.t1"/>
    </source>
</evidence>
<proteinExistence type="predicted"/>
<sequence length="354" mass="40710">MSKLLAEEEVYTSSSRKLPIKGITPVSLNFLKFTTQSDVYSLGICIWKILMHGINPSQGIRNHEIIKKIEIGEILQRPPEYPLSVYDDMLRAMWVIDEYLRITAIETTHFLEHLLEEIDDGKNICELSVPDFYTLVKKIDALPKSNSATTPSNVPKKSVPILNVDASEVPYSTLWRIMESERQQCEEDEKWFEREVAIQNNNFPSTSSLTTKISPVDDLNIKHQQKPKNYCSALSEDIELDRARDSIHKAVLRIVQAVAHLTKTYFTQITNNEFIIEIEVKIICITFYYDTSKMICQKITNELSRLFSESVKDIQKLGNDDRKKVEMVEALFGADLRNMTKAMSHVVDESEKLQ</sequence>
<reference evidence="2" key="1">
    <citation type="submission" date="2022-11" db="UniProtKB">
        <authorList>
            <consortium name="WormBaseParasite"/>
        </authorList>
    </citation>
    <scope>IDENTIFICATION</scope>
</reference>
<accession>A0AC34F057</accession>
<protein>
    <submittedName>
        <fullName evidence="2">Serine-threonine/tyrosine-protein kinase catalytic domain-containing protein</fullName>
    </submittedName>
</protein>
<name>A0AC34F057_9BILA</name>
<dbReference type="WBParaSite" id="ES5_v2.g1034.t1">
    <property type="protein sequence ID" value="ES5_v2.g1034.t1"/>
    <property type="gene ID" value="ES5_v2.g1034"/>
</dbReference>
<dbReference type="Proteomes" id="UP000887579">
    <property type="component" value="Unplaced"/>
</dbReference>